<dbReference type="InterPro" id="IPR044730">
    <property type="entry name" value="RNase_H-like_dom_plant"/>
</dbReference>
<evidence type="ECO:0000259" key="5">
    <source>
        <dbReference type="PROSITE" id="PS50878"/>
    </source>
</evidence>
<dbReference type="Pfam" id="PF13966">
    <property type="entry name" value="zf-RVT"/>
    <property type="match status" value="1"/>
</dbReference>
<feature type="region of interest" description="Disordered" evidence="3">
    <location>
        <begin position="332"/>
        <end position="438"/>
    </location>
</feature>
<keyword evidence="7" id="KW-0695">RNA-directed DNA polymerase</keyword>
<dbReference type="Pfam" id="PF13456">
    <property type="entry name" value="RVT_3"/>
    <property type="match status" value="1"/>
</dbReference>
<dbReference type="GO" id="GO:0004523">
    <property type="term" value="F:RNA-DNA hybrid ribonuclease activity"/>
    <property type="evidence" value="ECO:0007669"/>
    <property type="project" value="InterPro"/>
</dbReference>
<dbReference type="InterPro" id="IPR000477">
    <property type="entry name" value="RT_dom"/>
</dbReference>
<feature type="compositionally biased region" description="Basic and acidic residues" evidence="3">
    <location>
        <begin position="360"/>
        <end position="371"/>
    </location>
</feature>
<dbReference type="Pfam" id="PF00078">
    <property type="entry name" value="RVT_1"/>
    <property type="match status" value="1"/>
</dbReference>
<dbReference type="Gene3D" id="3.60.10.10">
    <property type="entry name" value="Endonuclease/exonuclease/phosphatase"/>
    <property type="match status" value="1"/>
</dbReference>
<dbReference type="InterPro" id="IPR001878">
    <property type="entry name" value="Znf_CCHC"/>
</dbReference>
<feature type="compositionally biased region" description="Polar residues" evidence="3">
    <location>
        <begin position="386"/>
        <end position="395"/>
    </location>
</feature>
<feature type="coiled-coil region" evidence="2">
    <location>
        <begin position="501"/>
        <end position="528"/>
    </location>
</feature>
<dbReference type="EMBL" id="AWWV01005445">
    <property type="protein sequence ID" value="OMP05267.1"/>
    <property type="molecule type" value="Genomic_DNA"/>
</dbReference>
<dbReference type="PANTHER" id="PTHR31286:SF99">
    <property type="entry name" value="DUF4283 DOMAIN-CONTAINING PROTEIN"/>
    <property type="match status" value="1"/>
</dbReference>
<gene>
    <name evidence="7" type="ORF">CCACVL1_01979</name>
</gene>
<evidence type="ECO:0000259" key="6">
    <source>
        <dbReference type="PROSITE" id="PS50879"/>
    </source>
</evidence>
<dbReference type="Gramene" id="OMP05267">
    <property type="protein sequence ID" value="OMP05267"/>
    <property type="gene ID" value="CCACVL1_01979"/>
</dbReference>
<dbReference type="SUPFAM" id="SSF53098">
    <property type="entry name" value="Ribonuclease H-like"/>
    <property type="match status" value="1"/>
</dbReference>
<evidence type="ECO:0000313" key="7">
    <source>
        <dbReference type="EMBL" id="OMP05267.1"/>
    </source>
</evidence>
<dbReference type="GO" id="GO:0003964">
    <property type="term" value="F:RNA-directed DNA polymerase activity"/>
    <property type="evidence" value="ECO:0007669"/>
    <property type="project" value="UniProtKB-KW"/>
</dbReference>
<dbReference type="PROSITE" id="PS50158">
    <property type="entry name" value="ZF_CCHC"/>
    <property type="match status" value="1"/>
</dbReference>
<comment type="caution">
    <text evidence="7">The sequence shown here is derived from an EMBL/GenBank/DDBJ whole genome shotgun (WGS) entry which is preliminary data.</text>
</comment>
<protein>
    <submittedName>
        <fullName evidence="7">Reverse transcriptase</fullName>
    </submittedName>
</protein>
<feature type="domain" description="RNase H type-1" evidence="6">
    <location>
        <begin position="1726"/>
        <end position="1856"/>
    </location>
</feature>
<dbReference type="SUPFAM" id="SSF56219">
    <property type="entry name" value="DNase I-like"/>
    <property type="match status" value="1"/>
</dbReference>
<dbReference type="STRING" id="210143.A0A1R3KDU4"/>
<keyword evidence="7" id="KW-0808">Transferase</keyword>
<feature type="domain" description="Reverse transcriptase" evidence="5">
    <location>
        <begin position="1084"/>
        <end position="1361"/>
    </location>
</feature>
<keyword evidence="7" id="KW-0548">Nucleotidyltransferase</keyword>
<dbReference type="InterPro" id="IPR036691">
    <property type="entry name" value="Endo/exonu/phosph_ase_sf"/>
</dbReference>
<sequence length="1911" mass="217782">MNALNSPTPTNLHSSNLIPTASLPDPPGQEIDPTNRSTKRMKDDSSTMECSVSLNGETSTHAINDANMDNPTVTSSLLVANANVSSYRDMLLADSEEAQISVTYSPSCLHDISDSDSESDDEEGVASIYLSKEEKRRIRAPWVNALIVKAYGRNVGYKFLFPRVMAQWKPKQKMECIDLGCDFFLFRFQCKEDYNRAMYSGPWFAGPYFLSIRQWEPGFKPEKATFTTTAVWARLPALLIEFFDSLTLRRIGNQLGVLLRIDATTEKNSRGKYARLCVQVDLDRPLIHTVKIGKHRQPVLYETVADLCFKCGCIGHNAANCNSFEKQTHDNMDINEGPSINATENSSANPETEIPTGTNSDEKENTQEDSKYGPWMVVERKRSKNVKNNFNTGTGKSSGGAAQGQYNGRNSKPDNSNGHWQRQNTPPTSQKHKPINQEPKPRELFVFLKDIGIFLDWALYSILHFESIPTPENTPFPLTKGWHNIVSARYPLNPNHYTHLLMDQEDLLDLTEEEKEKMLKDLVEQEFKEAVETVERELLNQTPDPWITESMMRIIFESEMDFAKSIVIPQGIRETSVIGRFYNKQGEPTMIYSYAIMPDCHANTNIIWKDWKTGVTHTDPQTANQWWGYKPNCLSMIKILSRNCRGAARESFKRNCLNLIRDHKPLILFISEPRISGARARAVAWSFGFSDMYLVDTIGFAGGLWMLWNREDVSQTFPIGEQAIHAEIQVTHLNSTFNWFISGIYASPKLAKRKLLWDELSTLSSSINMPWSIIGDFNDVIAADEKFGGNPINLYRSRLYRECMNDCHMIDLGYIGAKFTWVNGNYNGILIRQRIDRAWGNDSFNLLFPDAKVFHLPRTSSDHNPILLELMPSAAGPINKPFRFEWCWFRHPDFKEFVHSLWHNFRENLASTITNFAISVKKWNVDVFGNVHIKKKNLTARLKGIERSLSINHNQFLVNLQKDLIEEFNGILKQEEDLWKLKSRIDWNVDGDKNTSFFHATTVIRRRRNKINSLKDISGNLVVDPSEIKRMISNHFLKLYTTSLSFSTLESNLFLPPGHKIDNSLASDLTACPTKNLIFKEISEVFLTKSIPEGWNDSLISLIPKTSNPELITQFRPIGLCNTPYKIVSKIIVNRIRPLLSEIIGPNQASFLPGRKSADNVILLQEIVHSFNKKSGKNGDMIIKLDLEKAYDRLEWNFIRNALMFFNFPPDLIQLIMNCISSVNLFMIVNGEKTDSFQPSRGIRQGDPLSPYIFIICIEYLSLLIRDKFDKGHWRTFKISRSGPPITHLFFADDLILCAKATLRNCILIREVLNTFCDVSGQLVNIDKSKILFSKNTNHVLRNVIADNFGFEAVDNIGNTLDKKKIHLINWETATCHKNSGGLGLKAAKPLNQTYMAKLGWQLLENKNNLPWTQALTSKYLSGNNPCKYGSPLWKGIMESSNSIDQGLRWVVKNGSKACFWTEDWTGHGILRSFFIGPFQQHDLNLKVKDMLDNHGYWKDEVLLFLPPDVVNIIKSTPLHRHCEAEDVLAWKFEANGEFSLSSAYQIAKNTPNSDAREWKWIWSSPTLPRIKSFIWLVAHNRLAVKELLVLRGIATSSTCHVCNDPLESVKHVLRGCKQAISIWRALKPPENIHQSFTSGLRDWLEFNMKHTDPAHFTIPWNILFSFAIWEIWKHINDNFFGKTLRSNNRILQSIFQQAAEFFASSDNANNKKLSYTKQIQWTPPPAGFLKMNTDGASHGNPGLAGAGGIIRDSQGLFVLGFQKRIGFATSTAVELWAIREELSLAKERNLNNIMLETDSQLAIDLLQNCFDPKHVLIVLLDDCRSLMAQLRIQTLQHTFREGNYCADKLAKASTLMDEDFIVFEQPPASISIDLFADVSGISFPRTCNIRDTHSCYEEGLVPNNDLYFFS</sequence>
<dbReference type="Gene3D" id="3.30.420.10">
    <property type="entry name" value="Ribonuclease H-like superfamily/Ribonuclease H"/>
    <property type="match status" value="1"/>
</dbReference>
<name>A0A1R3KDU4_COCAP</name>
<dbReference type="InterPro" id="IPR026960">
    <property type="entry name" value="RVT-Znf"/>
</dbReference>
<dbReference type="CDD" id="cd01650">
    <property type="entry name" value="RT_nLTR_like"/>
    <property type="match status" value="1"/>
</dbReference>
<dbReference type="SUPFAM" id="SSF56672">
    <property type="entry name" value="DNA/RNA polymerases"/>
    <property type="match status" value="1"/>
</dbReference>
<feature type="compositionally biased region" description="Polar residues" evidence="3">
    <location>
        <begin position="338"/>
        <end position="359"/>
    </location>
</feature>
<dbReference type="PROSITE" id="PS50878">
    <property type="entry name" value="RT_POL"/>
    <property type="match status" value="1"/>
</dbReference>
<feature type="domain" description="CCHC-type" evidence="4">
    <location>
        <begin position="308"/>
        <end position="321"/>
    </location>
</feature>
<dbReference type="OrthoDB" id="1104016at2759"/>
<evidence type="ECO:0000313" key="8">
    <source>
        <dbReference type="Proteomes" id="UP000188268"/>
    </source>
</evidence>
<dbReference type="Pfam" id="PF14111">
    <property type="entry name" value="DUF4283"/>
    <property type="match status" value="1"/>
</dbReference>
<keyword evidence="1" id="KW-0862">Zinc</keyword>
<dbReference type="InterPro" id="IPR040256">
    <property type="entry name" value="At4g02000-like"/>
</dbReference>
<keyword evidence="1" id="KW-0479">Metal-binding</keyword>
<dbReference type="InterPro" id="IPR043502">
    <property type="entry name" value="DNA/RNA_pol_sf"/>
</dbReference>
<keyword evidence="1" id="KW-0863">Zinc-finger</keyword>
<dbReference type="PROSITE" id="PS50879">
    <property type="entry name" value="RNASE_H_1"/>
    <property type="match status" value="1"/>
</dbReference>
<dbReference type="CDD" id="cd06222">
    <property type="entry name" value="RNase_H_like"/>
    <property type="match status" value="1"/>
</dbReference>
<dbReference type="InterPro" id="IPR002156">
    <property type="entry name" value="RNaseH_domain"/>
</dbReference>
<dbReference type="InterPro" id="IPR036397">
    <property type="entry name" value="RNaseH_sf"/>
</dbReference>
<organism evidence="7 8">
    <name type="scientific">Corchorus capsularis</name>
    <name type="common">Jute</name>
    <dbReference type="NCBI Taxonomy" id="210143"/>
    <lineage>
        <taxon>Eukaryota</taxon>
        <taxon>Viridiplantae</taxon>
        <taxon>Streptophyta</taxon>
        <taxon>Embryophyta</taxon>
        <taxon>Tracheophyta</taxon>
        <taxon>Spermatophyta</taxon>
        <taxon>Magnoliopsida</taxon>
        <taxon>eudicotyledons</taxon>
        <taxon>Gunneridae</taxon>
        <taxon>Pentapetalae</taxon>
        <taxon>rosids</taxon>
        <taxon>malvids</taxon>
        <taxon>Malvales</taxon>
        <taxon>Malvaceae</taxon>
        <taxon>Grewioideae</taxon>
        <taxon>Apeibeae</taxon>
        <taxon>Corchorus</taxon>
    </lineage>
</organism>
<dbReference type="PANTHER" id="PTHR31286">
    <property type="entry name" value="GLYCINE-RICH CELL WALL STRUCTURAL PROTEIN 1.8-LIKE"/>
    <property type="match status" value="1"/>
</dbReference>
<evidence type="ECO:0000256" key="2">
    <source>
        <dbReference type="SAM" id="Coils"/>
    </source>
</evidence>
<keyword evidence="8" id="KW-1185">Reference proteome</keyword>
<feature type="region of interest" description="Disordered" evidence="3">
    <location>
        <begin position="1"/>
        <end position="48"/>
    </location>
</feature>
<evidence type="ECO:0000256" key="3">
    <source>
        <dbReference type="SAM" id="MobiDB-lite"/>
    </source>
</evidence>
<proteinExistence type="predicted"/>
<evidence type="ECO:0000256" key="1">
    <source>
        <dbReference type="PROSITE-ProRule" id="PRU00047"/>
    </source>
</evidence>
<keyword evidence="2" id="KW-0175">Coiled coil</keyword>
<evidence type="ECO:0000259" key="4">
    <source>
        <dbReference type="PROSITE" id="PS50158"/>
    </source>
</evidence>
<feature type="compositionally biased region" description="Polar residues" evidence="3">
    <location>
        <begin position="1"/>
        <end position="19"/>
    </location>
</feature>
<feature type="compositionally biased region" description="Polar residues" evidence="3">
    <location>
        <begin position="404"/>
        <end position="429"/>
    </location>
</feature>
<dbReference type="InterPro" id="IPR012337">
    <property type="entry name" value="RNaseH-like_sf"/>
</dbReference>
<dbReference type="Proteomes" id="UP000188268">
    <property type="component" value="Unassembled WGS sequence"/>
</dbReference>
<dbReference type="InterPro" id="IPR025558">
    <property type="entry name" value="DUF4283"/>
</dbReference>
<dbReference type="GO" id="GO:0008270">
    <property type="term" value="F:zinc ion binding"/>
    <property type="evidence" value="ECO:0007669"/>
    <property type="project" value="UniProtKB-KW"/>
</dbReference>
<dbReference type="GO" id="GO:0003676">
    <property type="term" value="F:nucleic acid binding"/>
    <property type="evidence" value="ECO:0007669"/>
    <property type="project" value="InterPro"/>
</dbReference>
<accession>A0A1R3KDU4</accession>
<reference evidence="7 8" key="1">
    <citation type="submission" date="2013-09" db="EMBL/GenBank/DDBJ databases">
        <title>Corchorus capsularis genome sequencing.</title>
        <authorList>
            <person name="Alam M."/>
            <person name="Haque M.S."/>
            <person name="Islam M.S."/>
            <person name="Emdad E.M."/>
            <person name="Islam M.M."/>
            <person name="Ahmed B."/>
            <person name="Halim A."/>
            <person name="Hossen Q.M.M."/>
            <person name="Hossain M.Z."/>
            <person name="Ahmed R."/>
            <person name="Khan M.M."/>
            <person name="Islam R."/>
            <person name="Rashid M.M."/>
            <person name="Khan S.A."/>
            <person name="Rahman M.S."/>
            <person name="Alam M."/>
        </authorList>
    </citation>
    <scope>NUCLEOTIDE SEQUENCE [LARGE SCALE GENOMIC DNA]</scope>
    <source>
        <strain evidence="8">cv. CVL-1</strain>
        <tissue evidence="7">Whole seedling</tissue>
    </source>
</reference>